<organism evidence="1">
    <name type="scientific">Anguilla anguilla</name>
    <name type="common">European freshwater eel</name>
    <name type="synonym">Muraena anguilla</name>
    <dbReference type="NCBI Taxonomy" id="7936"/>
    <lineage>
        <taxon>Eukaryota</taxon>
        <taxon>Metazoa</taxon>
        <taxon>Chordata</taxon>
        <taxon>Craniata</taxon>
        <taxon>Vertebrata</taxon>
        <taxon>Euteleostomi</taxon>
        <taxon>Actinopterygii</taxon>
        <taxon>Neopterygii</taxon>
        <taxon>Teleostei</taxon>
        <taxon>Anguilliformes</taxon>
        <taxon>Anguillidae</taxon>
        <taxon>Anguilla</taxon>
    </lineage>
</organism>
<accession>A0A0E9VCU3</accession>
<evidence type="ECO:0000313" key="1">
    <source>
        <dbReference type="EMBL" id="JAH75821.1"/>
    </source>
</evidence>
<sequence>MQHMEFVIK</sequence>
<reference evidence="1" key="2">
    <citation type="journal article" date="2015" name="Fish Shellfish Immunol.">
        <title>Early steps in the European eel (Anguilla anguilla)-Vibrio vulnificus interaction in the gills: Role of the RtxA13 toxin.</title>
        <authorList>
            <person name="Callol A."/>
            <person name="Pajuelo D."/>
            <person name="Ebbesson L."/>
            <person name="Teles M."/>
            <person name="MacKenzie S."/>
            <person name="Amaro C."/>
        </authorList>
    </citation>
    <scope>NUCLEOTIDE SEQUENCE</scope>
</reference>
<name>A0A0E9VCU3_ANGAN</name>
<protein>
    <submittedName>
        <fullName evidence="1">Uncharacterized protein</fullName>
    </submittedName>
</protein>
<reference evidence="1" key="1">
    <citation type="submission" date="2014-11" db="EMBL/GenBank/DDBJ databases">
        <authorList>
            <person name="Amaro Gonzalez C."/>
        </authorList>
    </citation>
    <scope>NUCLEOTIDE SEQUENCE</scope>
</reference>
<dbReference type="EMBL" id="GBXM01032756">
    <property type="protein sequence ID" value="JAH75821.1"/>
    <property type="molecule type" value="Transcribed_RNA"/>
</dbReference>
<proteinExistence type="predicted"/>